<comment type="subcellular location">
    <subcellularLocation>
        <location evidence="1">Membrane</location>
        <topology evidence="1">Multi-pass membrane protein</topology>
    </subcellularLocation>
</comment>
<evidence type="ECO:0000256" key="4">
    <source>
        <dbReference type="ARBA" id="ARBA00023136"/>
    </source>
</evidence>
<feature type="transmembrane region" description="Helical" evidence="6">
    <location>
        <begin position="390"/>
        <end position="414"/>
    </location>
</feature>
<evidence type="ECO:0000256" key="6">
    <source>
        <dbReference type="SAM" id="Phobius"/>
    </source>
</evidence>
<feature type="region of interest" description="Disordered" evidence="5">
    <location>
        <begin position="272"/>
        <end position="293"/>
    </location>
</feature>
<organism evidence="7 8">
    <name type="scientific">Raphidocelis subcapitata</name>
    <dbReference type="NCBI Taxonomy" id="307507"/>
    <lineage>
        <taxon>Eukaryota</taxon>
        <taxon>Viridiplantae</taxon>
        <taxon>Chlorophyta</taxon>
        <taxon>core chlorophytes</taxon>
        <taxon>Chlorophyceae</taxon>
        <taxon>CS clade</taxon>
        <taxon>Sphaeropleales</taxon>
        <taxon>Selenastraceae</taxon>
        <taxon>Raphidocelis</taxon>
    </lineage>
</organism>
<gene>
    <name evidence="7" type="ORF">Rsub_03076</name>
</gene>
<dbReference type="PANTHER" id="PTHR31419:SF1">
    <property type="entry name" value="PROTEIN PIN-LIKES 6"/>
    <property type="match status" value="1"/>
</dbReference>
<dbReference type="Proteomes" id="UP000247498">
    <property type="component" value="Unassembled WGS sequence"/>
</dbReference>
<protein>
    <submittedName>
        <fullName evidence="7">Auxin efflux carrier family protein</fullName>
    </submittedName>
</protein>
<dbReference type="PANTHER" id="PTHR31419">
    <property type="entry name" value="PROTEIN PIN-LIKES 2"/>
    <property type="match status" value="1"/>
</dbReference>
<keyword evidence="8" id="KW-1185">Reference proteome</keyword>
<feature type="transmembrane region" description="Helical" evidence="6">
    <location>
        <begin position="169"/>
        <end position="189"/>
    </location>
</feature>
<feature type="compositionally biased region" description="Low complexity" evidence="5">
    <location>
        <begin position="361"/>
        <end position="371"/>
    </location>
</feature>
<dbReference type="GO" id="GO:0016020">
    <property type="term" value="C:membrane"/>
    <property type="evidence" value="ECO:0007669"/>
    <property type="project" value="UniProtKB-SubCell"/>
</dbReference>
<feature type="transmembrane region" description="Helical" evidence="6">
    <location>
        <begin position="33"/>
        <end position="53"/>
    </location>
</feature>
<feature type="compositionally biased region" description="Gly residues" evidence="5">
    <location>
        <begin position="275"/>
        <end position="287"/>
    </location>
</feature>
<feature type="compositionally biased region" description="Low complexity" evidence="5">
    <location>
        <begin position="199"/>
        <end position="214"/>
    </location>
</feature>
<dbReference type="OrthoDB" id="191139at2759"/>
<feature type="region of interest" description="Disordered" evidence="5">
    <location>
        <begin position="360"/>
        <end position="381"/>
    </location>
</feature>
<evidence type="ECO:0000256" key="1">
    <source>
        <dbReference type="ARBA" id="ARBA00004141"/>
    </source>
</evidence>
<dbReference type="EMBL" id="BDRX01000019">
    <property type="protein sequence ID" value="GBF90775.1"/>
    <property type="molecule type" value="Genomic_DNA"/>
</dbReference>
<dbReference type="InParanoid" id="A0A2V0P109"/>
<dbReference type="Pfam" id="PF03547">
    <property type="entry name" value="Mem_trans"/>
    <property type="match status" value="1"/>
</dbReference>
<proteinExistence type="predicted"/>
<feature type="transmembrane region" description="Helical" evidence="6">
    <location>
        <begin position="96"/>
        <end position="117"/>
    </location>
</feature>
<accession>A0A2V0P109</accession>
<evidence type="ECO:0000256" key="3">
    <source>
        <dbReference type="ARBA" id="ARBA00022989"/>
    </source>
</evidence>
<feature type="region of interest" description="Disordered" evidence="5">
    <location>
        <begin position="199"/>
        <end position="222"/>
    </location>
</feature>
<evidence type="ECO:0000256" key="5">
    <source>
        <dbReference type="SAM" id="MobiDB-lite"/>
    </source>
</evidence>
<evidence type="ECO:0000313" key="8">
    <source>
        <dbReference type="Proteomes" id="UP000247498"/>
    </source>
</evidence>
<feature type="transmembrane region" description="Helical" evidence="6">
    <location>
        <begin position="536"/>
        <end position="559"/>
    </location>
</feature>
<dbReference type="InterPro" id="IPR039305">
    <property type="entry name" value="PILS2/6"/>
</dbReference>
<dbReference type="InterPro" id="IPR004776">
    <property type="entry name" value="Mem_transp_PIN-like"/>
</dbReference>
<comment type="caution">
    <text evidence="7">The sequence shown here is derived from an EMBL/GenBank/DDBJ whole genome shotgun (WGS) entry which is preliminary data.</text>
</comment>
<keyword evidence="4 6" id="KW-0472">Membrane</keyword>
<dbReference type="AlphaFoldDB" id="A0A2V0P109"/>
<name>A0A2V0P109_9CHLO</name>
<evidence type="ECO:0000313" key="7">
    <source>
        <dbReference type="EMBL" id="GBF90775.1"/>
    </source>
</evidence>
<feature type="transmembrane region" description="Helical" evidence="6">
    <location>
        <begin position="467"/>
        <end position="489"/>
    </location>
</feature>
<sequence>MDAAAAAPAGAAAAAAAAASAAAAAVPFSRLCLWSSVPVAKVLLMGLAGAALAREGALGPEGRQLLSRLIFLIFTPALTFDKLAPALSASNLVHFLPLPLNVALSIAVGLALGAALARTVSPPWFARHTIAATGLGNVGNLPLVLVAALASEAADLLGPGATPAQGVAFVALGIIVANVSHFTIGLHLLRLPSPDAAPDCGPPGAAAPPLAAQQPPAPDARRRAPRFLELSGRGGGVERIDSDALLRPSAGSGGCGGGCAGGAAAAAAAAEGQSPGRGGWPQAGSGGWPAEDERAGLLDGAARADSALGGDAGGGGGGAAVAPAAAAAGLDLGARPHWSSGGGSCGVLAIVVPPLPDPKHPAGAAAGAPAPGRWPPPPARPRWRARLRAAGAWAGGMVSPPLVASATALAVGLCPPARDALFAPDAPLGLVRDVIAMFGDCCIPALMLMVGATLERGPGRGALPRRTIAAVAAARLVLLPLLGVGWVLAARAAGLLPASTPRLVVLVMLCVNSVPTALNVHTLCTMHGNCEAEMGAVIFYEYVASIVTVPLFLALFLHVCQAYF</sequence>
<keyword evidence="3 6" id="KW-1133">Transmembrane helix</keyword>
<reference evidence="7 8" key="1">
    <citation type="journal article" date="2018" name="Sci. Rep.">
        <title>Raphidocelis subcapitata (=Pseudokirchneriella subcapitata) provides an insight into genome evolution and environmental adaptations in the Sphaeropleales.</title>
        <authorList>
            <person name="Suzuki S."/>
            <person name="Yamaguchi H."/>
            <person name="Nakajima N."/>
            <person name="Kawachi M."/>
        </authorList>
    </citation>
    <scope>NUCLEOTIDE SEQUENCE [LARGE SCALE GENOMIC DNA]</scope>
    <source>
        <strain evidence="7 8">NIES-35</strain>
    </source>
</reference>
<dbReference type="FunCoup" id="A0A2V0P109">
    <property type="interactions" value="622"/>
</dbReference>
<evidence type="ECO:0000256" key="2">
    <source>
        <dbReference type="ARBA" id="ARBA00022692"/>
    </source>
</evidence>
<feature type="transmembrane region" description="Helical" evidence="6">
    <location>
        <begin position="129"/>
        <end position="149"/>
    </location>
</feature>
<dbReference type="GO" id="GO:0080162">
    <property type="term" value="P:endoplasmic reticulum to cytosol auxin transport"/>
    <property type="evidence" value="ECO:0007669"/>
    <property type="project" value="InterPro"/>
</dbReference>
<feature type="transmembrane region" description="Helical" evidence="6">
    <location>
        <begin position="434"/>
        <end position="455"/>
    </location>
</feature>
<keyword evidence="2 6" id="KW-0812">Transmembrane</keyword>
<feature type="transmembrane region" description="Helical" evidence="6">
    <location>
        <begin position="501"/>
        <end position="524"/>
    </location>
</feature>
<dbReference type="STRING" id="307507.A0A2V0P109"/>